<dbReference type="Pfam" id="PF07885">
    <property type="entry name" value="Ion_trans_2"/>
    <property type="match status" value="1"/>
</dbReference>
<feature type="transmembrane region" description="Helical" evidence="9">
    <location>
        <begin position="247"/>
        <end position="269"/>
    </location>
</feature>
<reference evidence="12" key="1">
    <citation type="submission" date="2025-08" db="UniProtKB">
        <authorList>
            <consortium name="RefSeq"/>
        </authorList>
    </citation>
    <scope>IDENTIFICATION</scope>
    <source>
        <tissue evidence="12">Tentacle</tissue>
    </source>
</reference>
<dbReference type="RefSeq" id="XP_031563324.1">
    <property type="nucleotide sequence ID" value="XM_031707464.1"/>
</dbReference>
<dbReference type="SUPFAM" id="SSF81324">
    <property type="entry name" value="Voltage-gated potassium channels"/>
    <property type="match status" value="1"/>
</dbReference>
<evidence type="ECO:0000256" key="7">
    <source>
        <dbReference type="ARBA" id="ARBA00023303"/>
    </source>
</evidence>
<evidence type="ECO:0000313" key="12">
    <source>
        <dbReference type="RefSeq" id="XP_031563324.1"/>
    </source>
</evidence>
<sequence length="419" mass="47548">MAANASGAKLLLSVLQAWPVLVFIIVSAVLAGVLMWFLERKDNSLQFSESFSSGIFEGFWWAFCTMTTVGYGDKAPKTIMGKIVGSVWMLVGVIIITIFISIITTALTSGSYEQYSSIRGMKVSVVNQSVEHNLAIRKNAEVEALPDQDMAFDQLINRQVQISLLDTHALKYHISYLTSKHVVVASVLRNYVSFGFLLSKNSSRLESCLRDFMEVKENWKYELLRAAVGSKRVHLTAGEDYFGSGGIFSISVYSGLALFVVLFVVGLVWEYHSSRKRKHVKRHEKPQPRLDIYNATKSPNEGILRNGNCKTQPSSATPSSLRQTTRTHPGRNPTTPRHINILERSHPTKISYGNTPWEKLMTRQKMEVMKLESEFYVFHKDWEKRYKEFQRKQKMERMGTAHKEYRNGGQTAHLSGTAF</sequence>
<evidence type="ECO:0000256" key="1">
    <source>
        <dbReference type="ARBA" id="ARBA00004141"/>
    </source>
</evidence>
<dbReference type="GO" id="GO:0015276">
    <property type="term" value="F:ligand-gated monoatomic ion channel activity"/>
    <property type="evidence" value="ECO:0007669"/>
    <property type="project" value="InterPro"/>
</dbReference>
<organism evidence="11 12">
    <name type="scientific">Actinia tenebrosa</name>
    <name type="common">Australian red waratah sea anemone</name>
    <dbReference type="NCBI Taxonomy" id="6105"/>
    <lineage>
        <taxon>Eukaryota</taxon>
        <taxon>Metazoa</taxon>
        <taxon>Cnidaria</taxon>
        <taxon>Anthozoa</taxon>
        <taxon>Hexacorallia</taxon>
        <taxon>Actiniaria</taxon>
        <taxon>Actiniidae</taxon>
        <taxon>Actinia</taxon>
    </lineage>
</organism>
<dbReference type="GO" id="GO:0001508">
    <property type="term" value="P:action potential"/>
    <property type="evidence" value="ECO:0007669"/>
    <property type="project" value="TreeGrafter"/>
</dbReference>
<dbReference type="GeneID" id="116298886"/>
<dbReference type="Proteomes" id="UP000515163">
    <property type="component" value="Unplaced"/>
</dbReference>
<accession>A0A6P8I434</accession>
<evidence type="ECO:0000256" key="4">
    <source>
        <dbReference type="ARBA" id="ARBA00022989"/>
    </source>
</evidence>
<evidence type="ECO:0000259" key="10">
    <source>
        <dbReference type="Pfam" id="PF07885"/>
    </source>
</evidence>
<dbReference type="PANTHER" id="PTHR11537:SF252">
    <property type="entry name" value="POTASSIUM VOLTAGE-GATED CHANNEL PROTEIN SHAW"/>
    <property type="match status" value="1"/>
</dbReference>
<protein>
    <submittedName>
        <fullName evidence="12">Uncharacterized protein LOC116298886 isoform X2</fullName>
    </submittedName>
</protein>
<keyword evidence="3 9" id="KW-0812">Transmembrane</keyword>
<evidence type="ECO:0000256" key="3">
    <source>
        <dbReference type="ARBA" id="ARBA00022692"/>
    </source>
</evidence>
<evidence type="ECO:0000256" key="8">
    <source>
        <dbReference type="SAM" id="MobiDB-lite"/>
    </source>
</evidence>
<dbReference type="GO" id="GO:0008076">
    <property type="term" value="C:voltage-gated potassium channel complex"/>
    <property type="evidence" value="ECO:0007669"/>
    <property type="project" value="InterPro"/>
</dbReference>
<keyword evidence="6 9" id="KW-0472">Membrane</keyword>
<proteinExistence type="predicted"/>
<feature type="compositionally biased region" description="Polar residues" evidence="8">
    <location>
        <begin position="308"/>
        <end position="337"/>
    </location>
</feature>
<feature type="transmembrane region" description="Helical" evidence="9">
    <location>
        <begin position="83"/>
        <end position="107"/>
    </location>
</feature>
<dbReference type="SUPFAM" id="SSF53850">
    <property type="entry name" value="Periplasmic binding protein-like II"/>
    <property type="match status" value="1"/>
</dbReference>
<evidence type="ECO:0000256" key="5">
    <source>
        <dbReference type="ARBA" id="ARBA00023065"/>
    </source>
</evidence>
<comment type="subcellular location">
    <subcellularLocation>
        <location evidence="1">Membrane</location>
        <topology evidence="1">Multi-pass membrane protein</topology>
    </subcellularLocation>
</comment>
<dbReference type="GO" id="GO:0005251">
    <property type="term" value="F:delayed rectifier potassium channel activity"/>
    <property type="evidence" value="ECO:0007669"/>
    <property type="project" value="TreeGrafter"/>
</dbReference>
<evidence type="ECO:0000313" key="11">
    <source>
        <dbReference type="Proteomes" id="UP000515163"/>
    </source>
</evidence>
<feature type="domain" description="Potassium channel" evidence="10">
    <location>
        <begin position="27"/>
        <end position="108"/>
    </location>
</feature>
<evidence type="ECO:0000256" key="6">
    <source>
        <dbReference type="ARBA" id="ARBA00023136"/>
    </source>
</evidence>
<name>A0A6P8I434_ACTTE</name>
<dbReference type="InterPro" id="IPR013099">
    <property type="entry name" value="K_chnl_dom"/>
</dbReference>
<keyword evidence="11" id="KW-1185">Reference proteome</keyword>
<keyword evidence="4 9" id="KW-1133">Transmembrane helix</keyword>
<gene>
    <name evidence="12" type="primary">LOC116298886</name>
</gene>
<evidence type="ECO:0000256" key="2">
    <source>
        <dbReference type="ARBA" id="ARBA00022448"/>
    </source>
</evidence>
<evidence type="ECO:0000256" key="9">
    <source>
        <dbReference type="SAM" id="Phobius"/>
    </source>
</evidence>
<dbReference type="PRINTS" id="PR00169">
    <property type="entry name" value="KCHANNEL"/>
</dbReference>
<keyword evidence="2" id="KW-0813">Transport</keyword>
<dbReference type="PANTHER" id="PTHR11537">
    <property type="entry name" value="VOLTAGE-GATED POTASSIUM CHANNEL"/>
    <property type="match status" value="1"/>
</dbReference>
<keyword evidence="5" id="KW-0406">Ion transport</keyword>
<feature type="region of interest" description="Disordered" evidence="8">
    <location>
        <begin position="278"/>
        <end position="337"/>
    </location>
</feature>
<dbReference type="OrthoDB" id="415460at2759"/>
<keyword evidence="7" id="KW-0407">Ion channel</keyword>
<dbReference type="InterPro" id="IPR028325">
    <property type="entry name" value="VG_K_chnl"/>
</dbReference>
<dbReference type="Gene3D" id="1.10.287.70">
    <property type="match status" value="1"/>
</dbReference>
<dbReference type="Gene3D" id="3.40.190.10">
    <property type="entry name" value="Periplasmic binding protein-like II"/>
    <property type="match status" value="1"/>
</dbReference>
<feature type="transmembrane region" description="Helical" evidence="9">
    <location>
        <begin position="12"/>
        <end position="38"/>
    </location>
</feature>
<dbReference type="AlphaFoldDB" id="A0A6P8I434"/>